<gene>
    <name evidence="1" type="ORF">AAHA92_03931</name>
</gene>
<evidence type="ECO:0000313" key="2">
    <source>
        <dbReference type="Proteomes" id="UP001567538"/>
    </source>
</evidence>
<proteinExistence type="predicted"/>
<name>A0ABD1HZF5_SALDI</name>
<sequence length="82" mass="9531">MVGWKEEIVLCYFDSASALSISSVSLMIPPIIVERSWLPADTLDPSAWDYRKDEEKEIELNQNMKTISQNSLFWCRVETLFD</sequence>
<organism evidence="1 2">
    <name type="scientific">Salvia divinorum</name>
    <name type="common">Maria pastora</name>
    <name type="synonym">Diviner's sage</name>
    <dbReference type="NCBI Taxonomy" id="28513"/>
    <lineage>
        <taxon>Eukaryota</taxon>
        <taxon>Viridiplantae</taxon>
        <taxon>Streptophyta</taxon>
        <taxon>Embryophyta</taxon>
        <taxon>Tracheophyta</taxon>
        <taxon>Spermatophyta</taxon>
        <taxon>Magnoliopsida</taxon>
        <taxon>eudicotyledons</taxon>
        <taxon>Gunneridae</taxon>
        <taxon>Pentapetalae</taxon>
        <taxon>asterids</taxon>
        <taxon>lamiids</taxon>
        <taxon>Lamiales</taxon>
        <taxon>Lamiaceae</taxon>
        <taxon>Nepetoideae</taxon>
        <taxon>Mentheae</taxon>
        <taxon>Salviinae</taxon>
        <taxon>Salvia</taxon>
        <taxon>Salvia subgen. Calosphace</taxon>
    </lineage>
</organism>
<keyword evidence="2" id="KW-1185">Reference proteome</keyword>
<dbReference type="AlphaFoldDB" id="A0ABD1HZF5"/>
<comment type="caution">
    <text evidence="1">The sequence shown here is derived from an EMBL/GenBank/DDBJ whole genome shotgun (WGS) entry which is preliminary data.</text>
</comment>
<evidence type="ECO:0000313" key="1">
    <source>
        <dbReference type="EMBL" id="KAL1561194.1"/>
    </source>
</evidence>
<dbReference type="Proteomes" id="UP001567538">
    <property type="component" value="Unassembled WGS sequence"/>
</dbReference>
<reference evidence="1 2" key="1">
    <citation type="submission" date="2024-06" db="EMBL/GenBank/DDBJ databases">
        <title>A chromosome level genome sequence of Diviner's sage (Salvia divinorum).</title>
        <authorList>
            <person name="Ford S.A."/>
            <person name="Ro D.-K."/>
            <person name="Ness R.W."/>
            <person name="Phillips M.A."/>
        </authorList>
    </citation>
    <scope>NUCLEOTIDE SEQUENCE [LARGE SCALE GENOMIC DNA]</scope>
    <source>
        <strain evidence="1">SAF-2024a</strain>
        <tissue evidence="1">Leaf</tissue>
    </source>
</reference>
<accession>A0ABD1HZF5</accession>
<dbReference type="EMBL" id="JBEAFC010000003">
    <property type="protein sequence ID" value="KAL1561194.1"/>
    <property type="molecule type" value="Genomic_DNA"/>
</dbReference>
<protein>
    <submittedName>
        <fullName evidence="1">Uncharacterized protein</fullName>
    </submittedName>
</protein>